<evidence type="ECO:0000256" key="1">
    <source>
        <dbReference type="SAM" id="MobiDB-lite"/>
    </source>
</evidence>
<dbReference type="AlphaFoldDB" id="A0A2S6AMP9"/>
<feature type="region of interest" description="Disordered" evidence="1">
    <location>
        <begin position="128"/>
        <end position="155"/>
    </location>
</feature>
<sequence>MNDLTSRNLLADAPQANLFLEALAGIDKMLPGDIDRAVEKLTHAVAFAYPDDRHVCDVLVRNLTSLPFDKALGALQRYAKAHPELEQQIVCCTPETDPRLHYNEILPDLGFTTGLETLEMPRPSLRSAYRQPRDTAVPKRTTSQRMHTPEGMTASGSARASTIVLRLLHSRGDMKARDLVRLVNRTVPGSHIAVPHSHIAVALRRLVVDQRLVHRPQGSDRLALTDRGCAVISARTAVEPQIVTEYFQLSLFRDWQAELDRARRLGNTQWEFRLTTERPIPHDQAAIRAAREMIRPLLAAAQAAAAARDERRRTDPMWRAHMSSLVPVGQQAEFWDRVYLGYVTEQIDRDAVYADQRPWRAREFRLADAAQAARQAFQSQNVRYTRAGDRDQSAPISRELVGEIASQFAESAFESRPRPVEDDSTTRASMRTGIWISTDFRDAPEHRGDGIEVDYSKAAKTPVRGWRCVWCFIERASCDAMRPDGRSDDGLCESCREDGRPGIPALPVGFTYADVVAAHCRFLTTEYPAVAEALLRDRLQRAEKNSPTARAIEAFTAGGPALPDRFSHAEMVAAHCHFLLTEYPSQAHGALRSHRRHAGKDSVTGRAITAFLAEHPDGPGDTGIAATLEGFTHVDVVTAHCHFLAIEFPSQARAMLRSQWLRAGKDSPTARAIAAFMAEHPDLPDHRARQRAQATAGPATPRRRAQGAPVIGKGVRRDRCKGCHQNASVDDSDYCISCRVSLGHIQTAPKRRRRVA</sequence>
<dbReference type="Proteomes" id="UP000239874">
    <property type="component" value="Unassembled WGS sequence"/>
</dbReference>
<dbReference type="EMBL" id="PSZC01000014">
    <property type="protein sequence ID" value="PPJ36489.1"/>
    <property type="molecule type" value="Genomic_DNA"/>
</dbReference>
<reference evidence="2 3" key="1">
    <citation type="submission" date="2018-02" db="EMBL/GenBank/DDBJ databases">
        <title>8 Nocardia nova and 1 Nocardia cyriacigeorgica strain used for evolution to TMP-SMX.</title>
        <authorList>
            <person name="Mehta H."/>
            <person name="Weng J."/>
            <person name="Shamoo Y."/>
        </authorList>
    </citation>
    <scope>NUCLEOTIDE SEQUENCE [LARGE SCALE GENOMIC DNA]</scope>
    <source>
        <strain evidence="2 3">MDA3139</strain>
    </source>
</reference>
<gene>
    <name evidence="2" type="ORF">C5E45_20820</name>
</gene>
<evidence type="ECO:0000313" key="3">
    <source>
        <dbReference type="Proteomes" id="UP000239874"/>
    </source>
</evidence>
<name>A0A2S6AMP9_9NOCA</name>
<evidence type="ECO:0000313" key="2">
    <source>
        <dbReference type="EMBL" id="PPJ36489.1"/>
    </source>
</evidence>
<feature type="compositionally biased region" description="Low complexity" evidence="1">
    <location>
        <begin position="691"/>
        <end position="700"/>
    </location>
</feature>
<protein>
    <submittedName>
        <fullName evidence="2">Uncharacterized protein</fullName>
    </submittedName>
</protein>
<organism evidence="2 3">
    <name type="scientific">Nocardia nova</name>
    <dbReference type="NCBI Taxonomy" id="37330"/>
    <lineage>
        <taxon>Bacteria</taxon>
        <taxon>Bacillati</taxon>
        <taxon>Actinomycetota</taxon>
        <taxon>Actinomycetes</taxon>
        <taxon>Mycobacteriales</taxon>
        <taxon>Nocardiaceae</taxon>
        <taxon>Nocardia</taxon>
    </lineage>
</organism>
<feature type="region of interest" description="Disordered" evidence="1">
    <location>
        <begin position="689"/>
        <end position="711"/>
    </location>
</feature>
<proteinExistence type="predicted"/>
<accession>A0A2S6AMP9</accession>
<dbReference type="RefSeq" id="WP_104380285.1">
    <property type="nucleotide sequence ID" value="NZ_PSZC01000014.1"/>
</dbReference>
<comment type="caution">
    <text evidence="2">The sequence shown here is derived from an EMBL/GenBank/DDBJ whole genome shotgun (WGS) entry which is preliminary data.</text>
</comment>